<reference evidence="2" key="1">
    <citation type="submission" date="2020-11" db="EMBL/GenBank/DDBJ databases">
        <authorList>
            <person name="Whitehead M."/>
        </authorList>
    </citation>
    <scope>NUCLEOTIDE SEQUENCE</scope>
    <source>
        <strain evidence="2">EGII</strain>
    </source>
</reference>
<feature type="compositionally biased region" description="Polar residues" evidence="1">
    <location>
        <begin position="59"/>
        <end position="69"/>
    </location>
</feature>
<evidence type="ECO:0000313" key="3">
    <source>
        <dbReference type="Proteomes" id="UP000606786"/>
    </source>
</evidence>
<gene>
    <name evidence="2" type="ORF">CCAP1982_LOCUS7830</name>
</gene>
<feature type="region of interest" description="Disordered" evidence="1">
    <location>
        <begin position="46"/>
        <end position="69"/>
    </location>
</feature>
<comment type="caution">
    <text evidence="2">The sequence shown here is derived from an EMBL/GenBank/DDBJ whole genome shotgun (WGS) entry which is preliminary data.</text>
</comment>
<keyword evidence="3" id="KW-1185">Reference proteome</keyword>
<protein>
    <submittedName>
        <fullName evidence="2">(Mediterranean fruit fly) hypothetical protein</fullName>
    </submittedName>
</protein>
<name>A0A811UJC5_CERCA</name>
<accession>A0A811UJC5</accession>
<sequence length="69" mass="7790">MDSTDGRIVRAPARRKRNDEQLVDRTLEFLSRPPRLQCLTVAVEASSSALPPTAKSCRRQQANPWDNVL</sequence>
<dbReference type="Proteomes" id="UP000606786">
    <property type="component" value="Unassembled WGS sequence"/>
</dbReference>
<organism evidence="2 3">
    <name type="scientific">Ceratitis capitata</name>
    <name type="common">Mediterranean fruit fly</name>
    <name type="synonym">Tephritis capitata</name>
    <dbReference type="NCBI Taxonomy" id="7213"/>
    <lineage>
        <taxon>Eukaryota</taxon>
        <taxon>Metazoa</taxon>
        <taxon>Ecdysozoa</taxon>
        <taxon>Arthropoda</taxon>
        <taxon>Hexapoda</taxon>
        <taxon>Insecta</taxon>
        <taxon>Pterygota</taxon>
        <taxon>Neoptera</taxon>
        <taxon>Endopterygota</taxon>
        <taxon>Diptera</taxon>
        <taxon>Brachycera</taxon>
        <taxon>Muscomorpha</taxon>
        <taxon>Tephritoidea</taxon>
        <taxon>Tephritidae</taxon>
        <taxon>Ceratitis</taxon>
        <taxon>Ceratitis</taxon>
    </lineage>
</organism>
<proteinExistence type="predicted"/>
<evidence type="ECO:0000313" key="2">
    <source>
        <dbReference type="EMBL" id="CAD6999302.1"/>
    </source>
</evidence>
<dbReference type="AlphaFoldDB" id="A0A811UJC5"/>
<evidence type="ECO:0000256" key="1">
    <source>
        <dbReference type="SAM" id="MobiDB-lite"/>
    </source>
</evidence>
<dbReference type="EMBL" id="CAJHJT010000012">
    <property type="protein sequence ID" value="CAD6999302.1"/>
    <property type="molecule type" value="Genomic_DNA"/>
</dbReference>